<protein>
    <submittedName>
        <fullName evidence="1">Uncharacterized protein</fullName>
    </submittedName>
</protein>
<evidence type="ECO:0000313" key="2">
    <source>
        <dbReference type="Proteomes" id="UP000178448"/>
    </source>
</evidence>
<dbReference type="EMBL" id="MFJD01000016">
    <property type="protein sequence ID" value="OGG01398.1"/>
    <property type="molecule type" value="Genomic_DNA"/>
</dbReference>
<comment type="caution">
    <text evidence="1">The sequence shown here is derived from an EMBL/GenBank/DDBJ whole genome shotgun (WGS) entry which is preliminary data.</text>
</comment>
<proteinExistence type="predicted"/>
<dbReference type="AlphaFoldDB" id="A0A1F5YMH1"/>
<accession>A0A1F5YMH1</accession>
<name>A0A1F5YMH1_9BACT</name>
<gene>
    <name evidence="1" type="ORF">A2Z33_02555</name>
</gene>
<organism evidence="1 2">
    <name type="scientific">Candidatus Gottesmanbacteria bacterium RBG_16_52_11</name>
    <dbReference type="NCBI Taxonomy" id="1798374"/>
    <lineage>
        <taxon>Bacteria</taxon>
        <taxon>Candidatus Gottesmaniibacteriota</taxon>
    </lineage>
</organism>
<reference evidence="1 2" key="1">
    <citation type="journal article" date="2016" name="Nat. Commun.">
        <title>Thousands of microbial genomes shed light on interconnected biogeochemical processes in an aquifer system.</title>
        <authorList>
            <person name="Anantharaman K."/>
            <person name="Brown C.T."/>
            <person name="Hug L.A."/>
            <person name="Sharon I."/>
            <person name="Castelle C.J."/>
            <person name="Probst A.J."/>
            <person name="Thomas B.C."/>
            <person name="Singh A."/>
            <person name="Wilkins M.J."/>
            <person name="Karaoz U."/>
            <person name="Brodie E.L."/>
            <person name="Williams K.H."/>
            <person name="Hubbard S.S."/>
            <person name="Banfield J.F."/>
        </authorList>
    </citation>
    <scope>NUCLEOTIDE SEQUENCE [LARGE SCALE GENOMIC DNA]</scope>
</reference>
<sequence length="66" mass="7648">MFVLIVAAVAAKSYDSTFDFRSKAATETVFRDGGFKRRQNDPETSKYNYTLKIDSRNRISYSHEVF</sequence>
<dbReference type="Proteomes" id="UP000178448">
    <property type="component" value="Unassembled WGS sequence"/>
</dbReference>
<evidence type="ECO:0000313" key="1">
    <source>
        <dbReference type="EMBL" id="OGG01398.1"/>
    </source>
</evidence>
<dbReference type="STRING" id="1798374.A2Z33_02555"/>